<dbReference type="AlphaFoldDB" id="A0A3N5DFL4"/>
<evidence type="ECO:0000313" key="3">
    <source>
        <dbReference type="Proteomes" id="UP000275232"/>
    </source>
</evidence>
<protein>
    <submittedName>
        <fullName evidence="2">PEGA domain-containing protein</fullName>
    </submittedName>
</protein>
<evidence type="ECO:0000259" key="1">
    <source>
        <dbReference type="Pfam" id="PF08308"/>
    </source>
</evidence>
<sequence>MKQYACAPKRNAAIPPPQLWTGGSMHITYRVAALAVAAFGMSGCATVINGTSQPVEFQSDPDGAVIELVNGMTCQTPCQYSLKRGNDNRVTYSLEGYEPVTVYIQSRTGGGVVGNVLAGGIIGGVVDASNGASNHLYPDPVYVRMVPVGSSQPALLLKKDGEVISTVDEYNAGVMDDVVEGLQEQGVLAAGANVTN</sequence>
<evidence type="ECO:0000313" key="2">
    <source>
        <dbReference type="EMBL" id="RPF70432.1"/>
    </source>
</evidence>
<dbReference type="Pfam" id="PF08308">
    <property type="entry name" value="PEGA"/>
    <property type="match status" value="1"/>
</dbReference>
<dbReference type="EMBL" id="RPFZ01000001">
    <property type="protein sequence ID" value="RPF70432.1"/>
    <property type="molecule type" value="Genomic_DNA"/>
</dbReference>
<organism evidence="2 3">
    <name type="scientific">Aurantiacibacter spongiae</name>
    <dbReference type="NCBI Taxonomy" id="2488860"/>
    <lineage>
        <taxon>Bacteria</taxon>
        <taxon>Pseudomonadati</taxon>
        <taxon>Pseudomonadota</taxon>
        <taxon>Alphaproteobacteria</taxon>
        <taxon>Sphingomonadales</taxon>
        <taxon>Erythrobacteraceae</taxon>
        <taxon>Aurantiacibacter</taxon>
    </lineage>
</organism>
<feature type="domain" description="PEGA" evidence="1">
    <location>
        <begin position="58"/>
        <end position="104"/>
    </location>
</feature>
<proteinExistence type="predicted"/>
<reference evidence="2 3" key="1">
    <citation type="submission" date="2018-11" db="EMBL/GenBank/DDBJ databases">
        <title>Erythrobacter spongiae sp. nov., isolated from a marine sponge.</title>
        <authorList>
            <person name="Zhuang L."/>
            <person name="Luo L."/>
        </authorList>
    </citation>
    <scope>NUCLEOTIDE SEQUENCE [LARGE SCALE GENOMIC DNA]</scope>
    <source>
        <strain evidence="2 3">HN-E23</strain>
    </source>
</reference>
<keyword evidence="3" id="KW-1185">Reference proteome</keyword>
<name>A0A3N5DFL4_9SPHN</name>
<gene>
    <name evidence="2" type="ORF">EG799_01410</name>
</gene>
<dbReference type="InterPro" id="IPR013229">
    <property type="entry name" value="PEGA"/>
</dbReference>
<comment type="caution">
    <text evidence="2">The sequence shown here is derived from an EMBL/GenBank/DDBJ whole genome shotgun (WGS) entry which is preliminary data.</text>
</comment>
<dbReference type="Proteomes" id="UP000275232">
    <property type="component" value="Unassembled WGS sequence"/>
</dbReference>
<accession>A0A3N5DFL4</accession>